<dbReference type="Proteomes" id="UP000042527">
    <property type="component" value="Unassembled WGS sequence"/>
</dbReference>
<organism evidence="1 2">
    <name type="scientific">Treponema phagedenis</name>
    <dbReference type="NCBI Taxonomy" id="162"/>
    <lineage>
        <taxon>Bacteria</taxon>
        <taxon>Pseudomonadati</taxon>
        <taxon>Spirochaetota</taxon>
        <taxon>Spirochaetia</taxon>
        <taxon>Spirochaetales</taxon>
        <taxon>Treponemataceae</taxon>
        <taxon>Treponema</taxon>
    </lineage>
</organism>
<dbReference type="EMBL" id="CDNC01000051">
    <property type="protein sequence ID" value="CEM63450.1"/>
    <property type="molecule type" value="Genomic_DNA"/>
</dbReference>
<dbReference type="AlphaFoldDB" id="A0A0B7H2I1"/>
<reference evidence="2" key="1">
    <citation type="submission" date="2015-01" db="EMBL/GenBank/DDBJ databases">
        <authorList>
            <person name="Manzoor Shahid"/>
            <person name="Zubair Saima"/>
        </authorList>
    </citation>
    <scope>NUCLEOTIDE SEQUENCE [LARGE SCALE GENOMIC DNA]</scope>
    <source>
        <strain evidence="2">V1</strain>
    </source>
</reference>
<gene>
    <name evidence="1" type="ORF">TPHV1_90079</name>
</gene>
<accession>A0A0B7H2I1</accession>
<proteinExistence type="predicted"/>
<evidence type="ECO:0000313" key="1">
    <source>
        <dbReference type="EMBL" id="CEM63450.1"/>
    </source>
</evidence>
<protein>
    <submittedName>
        <fullName evidence="1">Uncharacterized protein</fullName>
    </submittedName>
</protein>
<evidence type="ECO:0000313" key="2">
    <source>
        <dbReference type="Proteomes" id="UP000042527"/>
    </source>
</evidence>
<keyword evidence="2" id="KW-1185">Reference proteome</keyword>
<name>A0A0B7H2I1_TREPH</name>
<sequence>MKKALSYSNLFVTLNGAYFLEYSRLLQLFKALKNGYSKKTINRF</sequence>